<name>C6V3Z7_NEORI</name>
<reference evidence="1 2" key="1">
    <citation type="journal article" date="2009" name="Nucleic Acids Res.">
        <title>Analysis of complete genome sequence of Neorickettsia risticii: causative agent of Potomac horse fever.</title>
        <authorList>
            <person name="Lin M."/>
            <person name="Zhang C."/>
            <person name="Gibson K."/>
            <person name="Rikihisa Y."/>
        </authorList>
    </citation>
    <scope>NUCLEOTIDE SEQUENCE [LARGE SCALE GENOMIC DNA]</scope>
    <source>
        <strain evidence="1 2">Illinois</strain>
    </source>
</reference>
<dbReference type="Proteomes" id="UP000001627">
    <property type="component" value="Chromosome"/>
</dbReference>
<dbReference type="AlphaFoldDB" id="C6V3Z7"/>
<protein>
    <submittedName>
        <fullName evidence="1">Uncharacterized protein</fullName>
    </submittedName>
</protein>
<evidence type="ECO:0000313" key="1">
    <source>
        <dbReference type="EMBL" id="ACT69114.1"/>
    </source>
</evidence>
<proteinExistence type="predicted"/>
<organism evidence="1 2">
    <name type="scientific">Neorickettsia risticii (strain Illinois)</name>
    <dbReference type="NCBI Taxonomy" id="434131"/>
    <lineage>
        <taxon>Bacteria</taxon>
        <taxon>Pseudomonadati</taxon>
        <taxon>Pseudomonadota</taxon>
        <taxon>Alphaproteobacteria</taxon>
        <taxon>Rickettsiales</taxon>
        <taxon>Anaplasmataceae</taxon>
        <taxon>Neorickettsia</taxon>
    </lineage>
</organism>
<keyword evidence="2" id="KW-1185">Reference proteome</keyword>
<sequence length="46" mass="5593">MWSIFREKVFQHRMMKLLRSLLCQIMGYFSVTCIEKIHPIVSYTNL</sequence>
<gene>
    <name evidence="1" type="ordered locus">NRI_0116</name>
</gene>
<dbReference type="EMBL" id="CP001431">
    <property type="protein sequence ID" value="ACT69114.1"/>
    <property type="molecule type" value="Genomic_DNA"/>
</dbReference>
<dbReference type="HOGENOM" id="CLU_3186332_0_0_5"/>
<dbReference type="KEGG" id="nri:NRI_0116"/>
<evidence type="ECO:0000313" key="2">
    <source>
        <dbReference type="Proteomes" id="UP000001627"/>
    </source>
</evidence>
<accession>C6V3Z7</accession>